<dbReference type="PANTHER" id="PTHR31270:SF1">
    <property type="entry name" value="GLUTAMINYL-PEPTIDE CYCLOTRANSFERASE"/>
    <property type="match status" value="1"/>
</dbReference>
<organism evidence="2 3">
    <name type="scientific">miscellaneous Crenarchaeota group-1 archaeon SG8-32-1</name>
    <dbReference type="NCBI Taxonomy" id="1685124"/>
    <lineage>
        <taxon>Archaea</taxon>
        <taxon>Candidatus Bathyarchaeota</taxon>
        <taxon>MCG-1</taxon>
    </lineage>
</organism>
<dbReference type="Gene3D" id="2.130.10.10">
    <property type="entry name" value="YVTN repeat-like/Quinoprotein amine dehydrogenase"/>
    <property type="match status" value="1"/>
</dbReference>
<reference evidence="2 3" key="1">
    <citation type="submission" date="2015-06" db="EMBL/GenBank/DDBJ databases">
        <title>New insights into the roles of widespread benthic archaea in carbon and nitrogen cycling.</title>
        <authorList>
            <person name="Lazar C.S."/>
            <person name="Baker B.J."/>
            <person name="Seitz K.W."/>
            <person name="Hyde A.S."/>
            <person name="Dick G.J."/>
            <person name="Hinrichs K.-U."/>
            <person name="Teske A.P."/>
        </authorList>
    </citation>
    <scope>NUCLEOTIDE SEQUENCE [LARGE SCALE GENOMIC DNA]</scope>
    <source>
        <strain evidence="2">SG8-32-1</strain>
    </source>
</reference>
<keyword evidence="1" id="KW-0812">Transmembrane</keyword>
<sequence>MKKQQLAIILIFIFAILFGLSVIFWLSDNPVNTEPVQYTYTVVNVYPHDDEAFTQGLIFEDDFLYEGTGLYGESSLRRVELETGNVIQNYTLPPVFFGEGITIFEDKIIQLTWRNNLGFVYNKHSFELLQEFEYPTEGWGITHDGRRLIMSDGTATLYFLDPNNFTKVDQIEVYDEEPVTDLNELEYIQGKIYANVWYEDKIAIINPQNGQVTGWVNLEGIYDTTNQFAGNVLNGIAYDAKENRLFVTGKNWSQLFEIKIIPVE</sequence>
<dbReference type="InterPro" id="IPR011044">
    <property type="entry name" value="Quino_amine_DH_bsu"/>
</dbReference>
<keyword evidence="1" id="KW-0472">Membrane</keyword>
<dbReference type="Proteomes" id="UP000037237">
    <property type="component" value="Unassembled WGS sequence"/>
</dbReference>
<accession>A0A0M0BR62</accession>
<dbReference type="Pfam" id="PF05096">
    <property type="entry name" value="Glu_cyclase_2"/>
    <property type="match status" value="1"/>
</dbReference>
<dbReference type="EMBL" id="LFWU01000112">
    <property type="protein sequence ID" value="KON30924.1"/>
    <property type="molecule type" value="Genomic_DNA"/>
</dbReference>
<gene>
    <name evidence="2" type="ORF">AC477_04575</name>
</gene>
<proteinExistence type="predicted"/>
<comment type="caution">
    <text evidence="2">The sequence shown here is derived from an EMBL/GenBank/DDBJ whole genome shotgun (WGS) entry which is preliminary data.</text>
</comment>
<dbReference type="PATRIC" id="fig|1685124.3.peg.911"/>
<dbReference type="AlphaFoldDB" id="A0A0M0BR62"/>
<evidence type="ECO:0000313" key="3">
    <source>
        <dbReference type="Proteomes" id="UP000037237"/>
    </source>
</evidence>
<dbReference type="SUPFAM" id="SSF50969">
    <property type="entry name" value="YVTN repeat-like/Quinoprotein amine dehydrogenase"/>
    <property type="match status" value="1"/>
</dbReference>
<dbReference type="PANTHER" id="PTHR31270">
    <property type="entry name" value="GLUTAMINYL-PEPTIDE CYCLOTRANSFERASE"/>
    <property type="match status" value="1"/>
</dbReference>
<protein>
    <recommendedName>
        <fullName evidence="4">Glutamine cyclotransferase</fullName>
    </recommendedName>
</protein>
<evidence type="ECO:0000256" key="1">
    <source>
        <dbReference type="SAM" id="Phobius"/>
    </source>
</evidence>
<name>A0A0M0BR62_9ARCH</name>
<keyword evidence="1" id="KW-1133">Transmembrane helix</keyword>
<evidence type="ECO:0000313" key="2">
    <source>
        <dbReference type="EMBL" id="KON30924.1"/>
    </source>
</evidence>
<dbReference type="InterPro" id="IPR015943">
    <property type="entry name" value="WD40/YVTN_repeat-like_dom_sf"/>
</dbReference>
<feature type="transmembrane region" description="Helical" evidence="1">
    <location>
        <begin position="7"/>
        <end position="26"/>
    </location>
</feature>
<dbReference type="GO" id="GO:0016603">
    <property type="term" value="F:glutaminyl-peptide cyclotransferase activity"/>
    <property type="evidence" value="ECO:0007669"/>
    <property type="project" value="InterPro"/>
</dbReference>
<dbReference type="InterPro" id="IPR007788">
    <property type="entry name" value="QCT"/>
</dbReference>
<evidence type="ECO:0008006" key="4">
    <source>
        <dbReference type="Google" id="ProtNLM"/>
    </source>
</evidence>